<name>A0A7Z0WRB9_9PSEU</name>
<evidence type="ECO:0000313" key="3">
    <source>
        <dbReference type="Proteomes" id="UP000185696"/>
    </source>
</evidence>
<dbReference type="OrthoDB" id="3847604at2"/>
<dbReference type="RefSeq" id="WP_075133339.1">
    <property type="nucleotide sequence ID" value="NZ_MSIF01000005.1"/>
</dbReference>
<dbReference type="PANTHER" id="PTHR40765:SF2">
    <property type="entry name" value="ESX-2 SECRETION SYSTEM ATPASE ECCB2"/>
    <property type="match status" value="1"/>
</dbReference>
<keyword evidence="3" id="KW-1185">Reference proteome</keyword>
<dbReference type="Proteomes" id="UP000185696">
    <property type="component" value="Unassembled WGS sequence"/>
</dbReference>
<protein>
    <submittedName>
        <fullName evidence="2">Type VII secretion protein EccB</fullName>
    </submittedName>
</protein>
<dbReference type="Pfam" id="PF05108">
    <property type="entry name" value="T7SS_ESX1_EccB"/>
    <property type="match status" value="1"/>
</dbReference>
<organism evidence="2 3">
    <name type="scientific">Actinophytocola xinjiangensis</name>
    <dbReference type="NCBI Taxonomy" id="485602"/>
    <lineage>
        <taxon>Bacteria</taxon>
        <taxon>Bacillati</taxon>
        <taxon>Actinomycetota</taxon>
        <taxon>Actinomycetes</taxon>
        <taxon>Pseudonocardiales</taxon>
        <taxon>Pseudonocardiaceae</taxon>
    </lineage>
</organism>
<proteinExistence type="predicted"/>
<comment type="caution">
    <text evidence="2">The sequence shown here is derived from an EMBL/GenBank/DDBJ whole genome shotgun (WGS) entry which is preliminary data.</text>
</comment>
<dbReference type="GO" id="GO:0005576">
    <property type="term" value="C:extracellular region"/>
    <property type="evidence" value="ECO:0007669"/>
    <property type="project" value="TreeGrafter"/>
</dbReference>
<dbReference type="InterPro" id="IPR044857">
    <property type="entry name" value="T7SS_EccB_R1"/>
</dbReference>
<dbReference type="EMBL" id="MSIF01000005">
    <property type="protein sequence ID" value="OLF11178.1"/>
    <property type="molecule type" value="Genomic_DNA"/>
</dbReference>
<sequence>MASKRDQLQAQQFVVQRATSALVVGETDPEHPPFRRPVSSSFIGVALAIVALACVGVYGMIVPGGNDAWRDPKAVIVESETGTRFVYLDGRLHPVANYASAVLLVGQGATTKKVSRDSMVDVPRGPRLGIADAPDALPGTDRLLTDSWSLCSTPANDMTGGRVEESVLLVGATADGGHTLGDQGLLVRLAETDERYLVWRGHRHQLVDYAVTGTGLAMSAQPWARVGRAWLDVLPEGDPISPIPVPDAGSPSTAVPGREDLRTGAIVQVLTSGGTTQYYLVGKAELRPITELQYDVQRAYAPTRAAYPDGDPAALPLSASLATAAQAPDPSARTDGDVPAQLPEITPLRDGGSTVCAMFAPEASVPRLLVDAVPPPADPLAATAVRTPDGTPLADRVHVRPGWAAVVEAMPSATAQVGTLVVVTDTGRRYSVLNPDVLGSLGYGGVTPVRLPGGLVARLPAGPALDPNEAARQPLSG</sequence>
<dbReference type="PANTHER" id="PTHR40765">
    <property type="entry name" value="ESX-2 SECRETION SYSTEM ATPASE ECCB2"/>
    <property type="match status" value="1"/>
</dbReference>
<dbReference type="NCBIfam" id="TIGR03919">
    <property type="entry name" value="T7SS_EccB"/>
    <property type="match status" value="1"/>
</dbReference>
<feature type="transmembrane region" description="Helical" evidence="1">
    <location>
        <begin position="42"/>
        <end position="61"/>
    </location>
</feature>
<dbReference type="InterPro" id="IPR007795">
    <property type="entry name" value="T7SS_EccB"/>
</dbReference>
<keyword evidence="1" id="KW-0812">Transmembrane</keyword>
<reference evidence="2 3" key="1">
    <citation type="submission" date="2016-12" db="EMBL/GenBank/DDBJ databases">
        <title>The draft genome sequence of Actinophytocola xinjiangensis.</title>
        <authorList>
            <person name="Wang W."/>
            <person name="Yuan L."/>
        </authorList>
    </citation>
    <scope>NUCLEOTIDE SEQUENCE [LARGE SCALE GENOMIC DNA]</scope>
    <source>
        <strain evidence="2 3">CGMCC 4.4663</strain>
    </source>
</reference>
<gene>
    <name evidence="2" type="ORF">BLA60_14440</name>
</gene>
<keyword evidence="1" id="KW-0472">Membrane</keyword>
<evidence type="ECO:0000313" key="2">
    <source>
        <dbReference type="EMBL" id="OLF11178.1"/>
    </source>
</evidence>
<dbReference type="Gene3D" id="3.30.2390.20">
    <property type="entry name" value="Type VII secretion system EccB, repeat 1 domain"/>
    <property type="match status" value="1"/>
</dbReference>
<dbReference type="AlphaFoldDB" id="A0A7Z0WRB9"/>
<keyword evidence="1" id="KW-1133">Transmembrane helix</keyword>
<evidence type="ECO:0000256" key="1">
    <source>
        <dbReference type="SAM" id="Phobius"/>
    </source>
</evidence>
<accession>A0A7Z0WRB9</accession>